<proteinExistence type="predicted"/>
<organism evidence="1 2">
    <name type="scientific">Calycomorphotria hydatis</name>
    <dbReference type="NCBI Taxonomy" id="2528027"/>
    <lineage>
        <taxon>Bacteria</taxon>
        <taxon>Pseudomonadati</taxon>
        <taxon>Planctomycetota</taxon>
        <taxon>Planctomycetia</taxon>
        <taxon>Planctomycetales</taxon>
        <taxon>Planctomycetaceae</taxon>
        <taxon>Calycomorphotria</taxon>
    </lineage>
</organism>
<dbReference type="KEGG" id="chya:V22_15730"/>
<dbReference type="InterPro" id="IPR008969">
    <property type="entry name" value="CarboxyPept-like_regulatory"/>
</dbReference>
<accession>A0A517T7L4</accession>
<keyword evidence="2" id="KW-1185">Reference proteome</keyword>
<dbReference type="SUPFAM" id="SSF49464">
    <property type="entry name" value="Carboxypeptidase regulatory domain-like"/>
    <property type="match status" value="1"/>
</dbReference>
<reference evidence="1 2" key="1">
    <citation type="submission" date="2019-02" db="EMBL/GenBank/DDBJ databases">
        <title>Deep-cultivation of Planctomycetes and their phenomic and genomic characterization uncovers novel biology.</title>
        <authorList>
            <person name="Wiegand S."/>
            <person name="Jogler M."/>
            <person name="Boedeker C."/>
            <person name="Pinto D."/>
            <person name="Vollmers J."/>
            <person name="Rivas-Marin E."/>
            <person name="Kohn T."/>
            <person name="Peeters S.H."/>
            <person name="Heuer A."/>
            <person name="Rast P."/>
            <person name="Oberbeckmann S."/>
            <person name="Bunk B."/>
            <person name="Jeske O."/>
            <person name="Meyerdierks A."/>
            <person name="Storesund J.E."/>
            <person name="Kallscheuer N."/>
            <person name="Luecker S."/>
            <person name="Lage O.M."/>
            <person name="Pohl T."/>
            <person name="Merkel B.J."/>
            <person name="Hornburger P."/>
            <person name="Mueller R.-W."/>
            <person name="Bruemmer F."/>
            <person name="Labrenz M."/>
            <person name="Spormann A.M."/>
            <person name="Op den Camp H."/>
            <person name="Overmann J."/>
            <person name="Amann R."/>
            <person name="Jetten M.S.M."/>
            <person name="Mascher T."/>
            <person name="Medema M.H."/>
            <person name="Devos D.P."/>
            <person name="Kaster A.-K."/>
            <person name="Ovreas L."/>
            <person name="Rohde M."/>
            <person name="Galperin M.Y."/>
            <person name="Jogler C."/>
        </authorList>
    </citation>
    <scope>NUCLEOTIDE SEQUENCE [LARGE SCALE GENOMIC DNA]</scope>
    <source>
        <strain evidence="1 2">V22</strain>
    </source>
</reference>
<dbReference type="EMBL" id="CP036316">
    <property type="protein sequence ID" value="QDT64340.1"/>
    <property type="molecule type" value="Genomic_DNA"/>
</dbReference>
<name>A0A517T7L4_9PLAN</name>
<dbReference type="Proteomes" id="UP000319976">
    <property type="component" value="Chromosome"/>
</dbReference>
<dbReference type="AlphaFoldDB" id="A0A517T7L4"/>
<evidence type="ECO:0000313" key="2">
    <source>
        <dbReference type="Proteomes" id="UP000319976"/>
    </source>
</evidence>
<protein>
    <recommendedName>
        <fullName evidence="3">Carboxypeptidase regulatory-like domain-containing protein</fullName>
    </recommendedName>
</protein>
<sequence>MLIPSIQMLIPSKSTSAEHSTKNSSMYHQLLYTLICGLCITAIGCGTDGPERVPLSGVVTYKGEPLAGASVTFQPLATGKTTAPGIASMGTTDQDGRFSLRTINRENTPGAVPGPNAITITTVQDFGASTNAPEDDLEASETTSAVPAEPAWTGTFEVQYTVPKEGTSEANFEVAP</sequence>
<gene>
    <name evidence="1" type="ORF">V22_15730</name>
</gene>
<evidence type="ECO:0000313" key="1">
    <source>
        <dbReference type="EMBL" id="QDT64340.1"/>
    </source>
</evidence>
<evidence type="ECO:0008006" key="3">
    <source>
        <dbReference type="Google" id="ProtNLM"/>
    </source>
</evidence>